<evidence type="ECO:0000313" key="2">
    <source>
        <dbReference type="EMBL" id="MFN0290032.1"/>
    </source>
</evidence>
<name>A0ABW9JCF0_9SPHI</name>
<keyword evidence="3" id="KW-1185">Reference proteome</keyword>
<dbReference type="EMBL" id="SRMP02000001">
    <property type="protein sequence ID" value="MFN0290032.1"/>
    <property type="molecule type" value="Genomic_DNA"/>
</dbReference>
<organism evidence="2 3">
    <name type="scientific">Pedobacter helvus</name>
    <dbReference type="NCBI Taxonomy" id="2563444"/>
    <lineage>
        <taxon>Bacteria</taxon>
        <taxon>Pseudomonadati</taxon>
        <taxon>Bacteroidota</taxon>
        <taxon>Sphingobacteriia</taxon>
        <taxon>Sphingobacteriales</taxon>
        <taxon>Sphingobacteriaceae</taxon>
        <taxon>Pedobacter</taxon>
    </lineage>
</organism>
<dbReference type="Proteomes" id="UP001517367">
    <property type="component" value="Unassembled WGS sequence"/>
</dbReference>
<protein>
    <submittedName>
        <fullName evidence="2">BT4734/BF3469 family protein</fullName>
    </submittedName>
</protein>
<reference evidence="2 3" key="1">
    <citation type="submission" date="2024-12" db="EMBL/GenBank/DDBJ databases">
        <authorList>
            <person name="Hu S."/>
        </authorList>
    </citation>
    <scope>NUCLEOTIDE SEQUENCE [LARGE SCALE GENOMIC DNA]</scope>
    <source>
        <strain evidence="2 3">P-25</strain>
    </source>
</reference>
<sequence length="426" mass="49450">MYNLDTFKCIASPKVESTITSIDWFNQIKESSHIPVIEAARVLKKIYVTTSDEIIKEAYTKLKKTLPTITYNVRFNGYRDTQNVTNATGLMYLDIDQPNFNIELMDKSKIYAYYKSIGGLGWSIIVRVSGLTNDNFFTTFDNIVDDLGISGIVDEDAKGIVRQSVISYDPNLYINESSFIYNSVNEIIKHTQPSINNQKKEEHIGDVGYEIEKPVRFSNIYDFEFDGDYIYNWDEGFAFVNCYLPTRQLHDKRKRTLLAYLNNLIWLNPNIQYYHALNILTNANKTICLKPLPIKILEGMLKSILKQKNENRLKPHITIRRILFAPHNTLQVVDKLNICGRLIKAKWEQIGCLKLNGIIEDWDFNLYGKISIATISQNHPMDKKTVAKYYHYFKDLIAGMNQDYKQSKYRQDIDTLLLECFKKEAA</sequence>
<feature type="domain" description="BT4734-like N-terminal" evidence="1">
    <location>
        <begin position="62"/>
        <end position="173"/>
    </location>
</feature>
<comment type="caution">
    <text evidence="2">The sequence shown here is derived from an EMBL/GenBank/DDBJ whole genome shotgun (WGS) entry which is preliminary data.</text>
</comment>
<gene>
    <name evidence="2" type="ORF">E5L68_001435</name>
</gene>
<dbReference type="RefSeq" id="WP_138727629.1">
    <property type="nucleotide sequence ID" value="NZ_SRMP02000001.1"/>
</dbReference>
<evidence type="ECO:0000259" key="1">
    <source>
        <dbReference type="Pfam" id="PF08800"/>
    </source>
</evidence>
<accession>A0ABW9JCF0</accession>
<dbReference type="Pfam" id="PF08800">
    <property type="entry name" value="BT4734-like_N"/>
    <property type="match status" value="1"/>
</dbReference>
<proteinExistence type="predicted"/>
<dbReference type="InterPro" id="IPR014907">
    <property type="entry name" value="BT4734-like_N"/>
</dbReference>
<evidence type="ECO:0000313" key="3">
    <source>
        <dbReference type="Proteomes" id="UP001517367"/>
    </source>
</evidence>